<feature type="repeat" description="WD" evidence="3">
    <location>
        <begin position="1042"/>
        <end position="1075"/>
    </location>
</feature>
<dbReference type="InterPro" id="IPR015943">
    <property type="entry name" value="WD40/YVTN_repeat-like_dom_sf"/>
</dbReference>
<feature type="repeat" description="WD" evidence="3">
    <location>
        <begin position="412"/>
        <end position="453"/>
    </location>
</feature>
<dbReference type="SUPFAM" id="SSF50978">
    <property type="entry name" value="WD40 repeat-like"/>
    <property type="match status" value="2"/>
</dbReference>
<protein>
    <submittedName>
        <fullName evidence="4">Uncharacterized protein</fullName>
    </submittedName>
</protein>
<dbReference type="SUPFAM" id="SSF48371">
    <property type="entry name" value="ARM repeat"/>
    <property type="match status" value="1"/>
</dbReference>
<dbReference type="InterPro" id="IPR019775">
    <property type="entry name" value="WD40_repeat_CS"/>
</dbReference>
<feature type="repeat" description="WD" evidence="3">
    <location>
        <begin position="956"/>
        <end position="997"/>
    </location>
</feature>
<keyword evidence="2" id="KW-0677">Repeat</keyword>
<dbReference type="InterPro" id="IPR020472">
    <property type="entry name" value="WD40_PAC1"/>
</dbReference>
<evidence type="ECO:0000256" key="2">
    <source>
        <dbReference type="ARBA" id="ARBA00022737"/>
    </source>
</evidence>
<dbReference type="SMART" id="SM00320">
    <property type="entry name" value="WD40"/>
    <property type="match status" value="14"/>
</dbReference>
<dbReference type="PROSITE" id="PS50082">
    <property type="entry name" value="WD_REPEATS_2"/>
    <property type="match status" value="14"/>
</dbReference>
<proteinExistence type="predicted"/>
<feature type="repeat" description="WD" evidence="3">
    <location>
        <begin position="455"/>
        <end position="496"/>
    </location>
</feature>
<gene>
    <name evidence="4" type="ORF">CERSUDRAFT_84154</name>
</gene>
<accession>M2QY89</accession>
<dbReference type="STRING" id="914234.M2QY89"/>
<feature type="repeat" description="WD" evidence="3">
    <location>
        <begin position="913"/>
        <end position="954"/>
    </location>
</feature>
<feature type="repeat" description="WD" evidence="3">
    <location>
        <begin position="326"/>
        <end position="367"/>
    </location>
</feature>
<feature type="repeat" description="WD" evidence="3">
    <location>
        <begin position="999"/>
        <end position="1040"/>
    </location>
</feature>
<dbReference type="PANTHER" id="PTHR22847:SF637">
    <property type="entry name" value="WD REPEAT DOMAIN 5B"/>
    <property type="match status" value="1"/>
</dbReference>
<dbReference type="OrthoDB" id="538223at2759"/>
<organism evidence="4 5">
    <name type="scientific">Ceriporiopsis subvermispora (strain B)</name>
    <name type="common">White-rot fungus</name>
    <name type="synonym">Gelatoporia subvermispora</name>
    <dbReference type="NCBI Taxonomy" id="914234"/>
    <lineage>
        <taxon>Eukaryota</taxon>
        <taxon>Fungi</taxon>
        <taxon>Dikarya</taxon>
        <taxon>Basidiomycota</taxon>
        <taxon>Agaricomycotina</taxon>
        <taxon>Agaricomycetes</taxon>
        <taxon>Polyporales</taxon>
        <taxon>Gelatoporiaceae</taxon>
        <taxon>Gelatoporia</taxon>
    </lineage>
</organism>
<dbReference type="InterPro" id="IPR001680">
    <property type="entry name" value="WD40_rpt"/>
</dbReference>
<dbReference type="PROSITE" id="PS50294">
    <property type="entry name" value="WD_REPEATS_REGION"/>
    <property type="match status" value="13"/>
</dbReference>
<dbReference type="CDD" id="cd00200">
    <property type="entry name" value="WD40"/>
    <property type="match status" value="2"/>
</dbReference>
<dbReference type="PROSITE" id="PS00678">
    <property type="entry name" value="WD_REPEATS_1"/>
    <property type="match status" value="10"/>
</dbReference>
<dbReference type="Gene3D" id="2.130.10.10">
    <property type="entry name" value="YVTN repeat-like/Quinoprotein amine dehydrogenase"/>
    <property type="match status" value="6"/>
</dbReference>
<feature type="repeat" description="WD" evidence="3">
    <location>
        <begin position="541"/>
        <end position="573"/>
    </location>
</feature>
<evidence type="ECO:0000256" key="1">
    <source>
        <dbReference type="ARBA" id="ARBA00022574"/>
    </source>
</evidence>
<dbReference type="AlphaFoldDB" id="M2QY89"/>
<keyword evidence="5" id="KW-1185">Reference proteome</keyword>
<dbReference type="GO" id="GO:1990234">
    <property type="term" value="C:transferase complex"/>
    <property type="evidence" value="ECO:0007669"/>
    <property type="project" value="UniProtKB-ARBA"/>
</dbReference>
<dbReference type="SUPFAM" id="SSF63829">
    <property type="entry name" value="Calcium-dependent phosphotriesterase"/>
    <property type="match status" value="1"/>
</dbReference>
<reference evidence="4 5" key="1">
    <citation type="journal article" date="2012" name="Proc. Natl. Acad. Sci. U.S.A.">
        <title>Comparative genomics of Ceriporiopsis subvermispora and Phanerochaete chrysosporium provide insight into selective ligninolysis.</title>
        <authorList>
            <person name="Fernandez-Fueyo E."/>
            <person name="Ruiz-Duenas F.J."/>
            <person name="Ferreira P."/>
            <person name="Floudas D."/>
            <person name="Hibbett D.S."/>
            <person name="Canessa P."/>
            <person name="Larrondo L.F."/>
            <person name="James T.Y."/>
            <person name="Seelenfreund D."/>
            <person name="Lobos S."/>
            <person name="Polanco R."/>
            <person name="Tello M."/>
            <person name="Honda Y."/>
            <person name="Watanabe T."/>
            <person name="Watanabe T."/>
            <person name="Ryu J.S."/>
            <person name="Kubicek C.P."/>
            <person name="Schmoll M."/>
            <person name="Gaskell J."/>
            <person name="Hammel K.E."/>
            <person name="St John F.J."/>
            <person name="Vanden Wymelenberg A."/>
            <person name="Sabat G."/>
            <person name="Splinter BonDurant S."/>
            <person name="Syed K."/>
            <person name="Yadav J.S."/>
            <person name="Doddapaneni H."/>
            <person name="Subramanian V."/>
            <person name="Lavin J.L."/>
            <person name="Oguiza J.A."/>
            <person name="Perez G."/>
            <person name="Pisabarro A.G."/>
            <person name="Ramirez L."/>
            <person name="Santoyo F."/>
            <person name="Master E."/>
            <person name="Coutinho P.M."/>
            <person name="Henrissat B."/>
            <person name="Lombard V."/>
            <person name="Magnuson J.K."/>
            <person name="Kuees U."/>
            <person name="Hori C."/>
            <person name="Igarashi K."/>
            <person name="Samejima M."/>
            <person name="Held B.W."/>
            <person name="Barry K.W."/>
            <person name="LaButti K.M."/>
            <person name="Lapidus A."/>
            <person name="Lindquist E.A."/>
            <person name="Lucas S.M."/>
            <person name="Riley R."/>
            <person name="Salamov A.A."/>
            <person name="Hoffmeister D."/>
            <person name="Schwenk D."/>
            <person name="Hadar Y."/>
            <person name="Yarden O."/>
            <person name="de Vries R.P."/>
            <person name="Wiebenga A."/>
            <person name="Stenlid J."/>
            <person name="Eastwood D."/>
            <person name="Grigoriev I.V."/>
            <person name="Berka R.M."/>
            <person name="Blanchette R.A."/>
            <person name="Kersten P."/>
            <person name="Martinez A.T."/>
            <person name="Vicuna R."/>
            <person name="Cullen D."/>
        </authorList>
    </citation>
    <scope>NUCLEOTIDE SEQUENCE [LARGE SCALE GENOMIC DNA]</scope>
    <source>
        <strain evidence="4 5">B</strain>
    </source>
</reference>
<dbReference type="GO" id="GO:0005634">
    <property type="term" value="C:nucleus"/>
    <property type="evidence" value="ECO:0007669"/>
    <property type="project" value="TreeGrafter"/>
</dbReference>
<feature type="repeat" description="WD" evidence="3">
    <location>
        <begin position="498"/>
        <end position="539"/>
    </location>
</feature>
<evidence type="ECO:0000313" key="5">
    <source>
        <dbReference type="Proteomes" id="UP000016930"/>
    </source>
</evidence>
<dbReference type="InterPro" id="IPR036322">
    <property type="entry name" value="WD40_repeat_dom_sf"/>
</dbReference>
<sequence>MARLYEGLSWDAGRDCVESVIEKDPYTSAVSVLYRLEKSPGDYRDLDVLTYLLNTESGRRSLQEVPNAAHILLQVLRAQSDDGVRTDDIPGFLVESVLSDLRQDACSQASLAVLGTLQQTGSVRRSLRNFPGAIEVLSAALRRQSEGTALENANVLPAVVITLTMDALKDEPYNLRYLDALMALHSTKHGLNALRARSDVIEPLFSVMLSLRQDVHDEAERLKVIRALVSILNDIAAFTTVNRQPAPSIYAVMPILLKGCEEDSAAAQLLMKQFISDMVMKPLEGHTGPVICIAFSRDGKCLASGSSDKTLRLWNTETGTLVSPQPVGHEDHVYCVAFSPTGRCVASGSKDHTIRLWDPETGPTPTTTFRGHSDTIFSISFSPDGRRLASASGDCTLRAWDVITGLTVVGPLEGHEATVESVSFSPDGHQIVSGSWDKTIRIWNADTGEMLVGPMQGHKESVFSVAFNPDGRLVASGSEDKTIRIWDAETGRQVVDPLRGHKSWVRSVAFSPDGNFVASGSDDKTVRLWDVSTGEMIAGPFEGHTDQLRSVVISPDGKRVASCSIDKTIRLWDATGHWPHEDAEGNGNMVSPYLAHAALVGLSKDAANRVYLNTMKRLESTVSGRRALRQAPDIVPMLLSILQTQSQVAGLDDMKLIPNILVSVILDRFRKDPCNEECIQALASIQGTAHGHIVLRERHDVSRMLSVVIQSLKSRISDKSDWLRTTRIAVDILNCTGFQALAGRHTGAEIRSFVHILLKGSEDDRAAARQFIEKFGSALALRPLEGHTDRVNSVVFSGDGTRIASGSYDKTLHIWDAATGTPVSVPFARCKICIYSIAFSPSGQLIVVCGKDNVIQLWDWEKEEAPRERFRGHTASVFCVAFSPDGKRVASGSADLTIRIWDVDTGQTVVGPIEAHTAVIESIAFSPDGCFLASGSRDKTIRVWNAHTGQPVAAPLEGHTESVFSVAFSLGSDRVISGSRDKTIRIWSVATARSVASPLKGHTDWVRCVAIAPNGKHIVSGSDDKTIRLWDVEAGAEIAQPFEGHTASVRSVAFSPDGRRVVSGSVDNTVRVWDVTREWIKWDADSEDELSENEVGLSVH</sequence>
<feature type="repeat" description="WD" evidence="3">
    <location>
        <begin position="283"/>
        <end position="324"/>
    </location>
</feature>
<dbReference type="PANTHER" id="PTHR22847">
    <property type="entry name" value="WD40 REPEAT PROTEIN"/>
    <property type="match status" value="1"/>
</dbReference>
<dbReference type="PRINTS" id="PR00320">
    <property type="entry name" value="GPROTEINBRPT"/>
</dbReference>
<evidence type="ECO:0000256" key="3">
    <source>
        <dbReference type="PROSITE-ProRule" id="PRU00221"/>
    </source>
</evidence>
<feature type="repeat" description="WD" evidence="3">
    <location>
        <begin position="369"/>
        <end position="402"/>
    </location>
</feature>
<feature type="repeat" description="WD" evidence="3">
    <location>
        <begin position="784"/>
        <end position="825"/>
    </location>
</feature>
<dbReference type="Pfam" id="PF00400">
    <property type="entry name" value="WD40"/>
    <property type="match status" value="14"/>
</dbReference>
<dbReference type="InterPro" id="IPR016024">
    <property type="entry name" value="ARM-type_fold"/>
</dbReference>
<feature type="repeat" description="WD" evidence="3">
    <location>
        <begin position="834"/>
        <end position="868"/>
    </location>
</feature>
<keyword evidence="1 3" id="KW-0853">WD repeat</keyword>
<name>M2QY89_CERS8</name>
<dbReference type="EMBL" id="KB445797">
    <property type="protein sequence ID" value="EMD37120.1"/>
    <property type="molecule type" value="Genomic_DNA"/>
</dbReference>
<dbReference type="HOGENOM" id="CLU_283272_0_0_1"/>
<evidence type="ECO:0000313" key="4">
    <source>
        <dbReference type="EMBL" id="EMD37120.1"/>
    </source>
</evidence>
<dbReference type="Proteomes" id="UP000016930">
    <property type="component" value="Unassembled WGS sequence"/>
</dbReference>
<feature type="repeat" description="WD" evidence="3">
    <location>
        <begin position="870"/>
        <end position="911"/>
    </location>
</feature>